<dbReference type="EMBL" id="JBHULI010000023">
    <property type="protein sequence ID" value="MFD2532059.1"/>
    <property type="molecule type" value="Genomic_DNA"/>
</dbReference>
<keyword evidence="2" id="KW-1185">Reference proteome</keyword>
<sequence length="264" mass="30213">MNTFLFAWNPNKWDWTDLDENIENLKMSGSVTQKWSCVAHRQIKPGDRAFLVRLGVEPKGIMGSGTVISEPFLSQHWSGEDKLVHRVLIEFDTLLNPTEDSLLGIGILDQGELSNQVWTPQSSGISIKPELTEELEAVWFDFINSETSRNRFEKEKPTTSFSEGASSNVSITRYERNPHARKACLNHYGYACTICDFDFQEFYGEAGQEFIHVHHLNEISGQDGEYEINPVKDLRPVCPNCHAIIHRKRPAYTIEEMKDMLFSN</sequence>
<dbReference type="SUPFAM" id="SSF88697">
    <property type="entry name" value="PUA domain-like"/>
    <property type="match status" value="1"/>
</dbReference>
<evidence type="ECO:0000313" key="2">
    <source>
        <dbReference type="Proteomes" id="UP001597460"/>
    </source>
</evidence>
<accession>A0ABW5JIX8</accession>
<proteinExistence type="predicted"/>
<protein>
    <submittedName>
        <fullName evidence="1">HNH endonuclease</fullName>
    </submittedName>
</protein>
<keyword evidence="1" id="KW-0255">Endonuclease</keyword>
<organism evidence="1 2">
    <name type="scientific">Gracilimonas halophila</name>
    <dbReference type="NCBI Taxonomy" id="1834464"/>
    <lineage>
        <taxon>Bacteria</taxon>
        <taxon>Pseudomonadati</taxon>
        <taxon>Balneolota</taxon>
        <taxon>Balneolia</taxon>
        <taxon>Balneolales</taxon>
        <taxon>Balneolaceae</taxon>
        <taxon>Gracilimonas</taxon>
    </lineage>
</organism>
<keyword evidence="1" id="KW-0378">Hydrolase</keyword>
<reference evidence="2" key="1">
    <citation type="journal article" date="2019" name="Int. J. Syst. Evol. Microbiol.">
        <title>The Global Catalogue of Microorganisms (GCM) 10K type strain sequencing project: providing services to taxonomists for standard genome sequencing and annotation.</title>
        <authorList>
            <consortium name="The Broad Institute Genomics Platform"/>
            <consortium name="The Broad Institute Genome Sequencing Center for Infectious Disease"/>
            <person name="Wu L."/>
            <person name="Ma J."/>
        </authorList>
    </citation>
    <scope>NUCLEOTIDE SEQUENCE [LARGE SCALE GENOMIC DNA]</scope>
    <source>
        <strain evidence="2">KCTC 52042</strain>
    </source>
</reference>
<dbReference type="GO" id="GO:0004519">
    <property type="term" value="F:endonuclease activity"/>
    <property type="evidence" value="ECO:0007669"/>
    <property type="project" value="UniProtKB-KW"/>
</dbReference>
<keyword evidence="1" id="KW-0540">Nuclease</keyword>
<dbReference type="RefSeq" id="WP_390300163.1">
    <property type="nucleotide sequence ID" value="NZ_JBHULI010000023.1"/>
</dbReference>
<dbReference type="InterPro" id="IPR015947">
    <property type="entry name" value="PUA-like_sf"/>
</dbReference>
<name>A0ABW5JIX8_9BACT</name>
<dbReference type="Proteomes" id="UP001597460">
    <property type="component" value="Unassembled WGS sequence"/>
</dbReference>
<comment type="caution">
    <text evidence="1">The sequence shown here is derived from an EMBL/GenBank/DDBJ whole genome shotgun (WGS) entry which is preliminary data.</text>
</comment>
<dbReference type="CDD" id="cd00085">
    <property type="entry name" value="HNHc"/>
    <property type="match status" value="1"/>
</dbReference>
<evidence type="ECO:0000313" key="1">
    <source>
        <dbReference type="EMBL" id="MFD2532059.1"/>
    </source>
</evidence>
<dbReference type="InterPro" id="IPR003615">
    <property type="entry name" value="HNH_nuc"/>
</dbReference>
<gene>
    <name evidence="1" type="ORF">ACFSVN_06350</name>
</gene>